<dbReference type="Gene3D" id="2.102.10.10">
    <property type="entry name" value="Rieske [2Fe-2S] iron-sulphur domain"/>
    <property type="match status" value="1"/>
</dbReference>
<proteinExistence type="inferred from homology"/>
<comment type="similarity">
    <text evidence="6">Belongs to the bacterial ring-hydroxylating dioxygenase ferredoxin component family.</text>
</comment>
<evidence type="ECO:0000313" key="8">
    <source>
        <dbReference type="EMBL" id="GGJ47520.1"/>
    </source>
</evidence>
<evidence type="ECO:0000256" key="2">
    <source>
        <dbReference type="ARBA" id="ARBA00022723"/>
    </source>
</evidence>
<evidence type="ECO:0000256" key="5">
    <source>
        <dbReference type="ARBA" id="ARBA00034078"/>
    </source>
</evidence>
<sequence>MSYKVGPADELPEGEALLVPASESGASEDIAVFHADDGNFYALQDECTHEVASLSDGWIEGCEVECPMHSSSFDMRTGKVQCMPATVDARTYKVAVVDGNLELDI</sequence>
<dbReference type="InterPro" id="IPR036922">
    <property type="entry name" value="Rieske_2Fe-2S_sf"/>
</dbReference>
<keyword evidence="3" id="KW-0408">Iron</keyword>
<gene>
    <name evidence="8" type="primary">hcaC</name>
    <name evidence="8" type="ORF">GCM10007173_02650</name>
</gene>
<dbReference type="EMBL" id="BMKX01000001">
    <property type="protein sequence ID" value="GGJ47520.1"/>
    <property type="molecule type" value="Genomic_DNA"/>
</dbReference>
<keyword evidence="4" id="KW-0411">Iron-sulfur</keyword>
<keyword evidence="1" id="KW-0001">2Fe-2S</keyword>
<dbReference type="Proteomes" id="UP000606115">
    <property type="component" value="Unassembled WGS sequence"/>
</dbReference>
<dbReference type="Pfam" id="PF00355">
    <property type="entry name" value="Rieske"/>
    <property type="match status" value="1"/>
</dbReference>
<name>A0ABQ2D628_9MICC</name>
<keyword evidence="9" id="KW-1185">Reference proteome</keyword>
<protein>
    <submittedName>
        <fullName evidence="8">Bifunctional 3-phenylpropionate/cinnamic acid dioxygenase ferredoxin subunit</fullName>
    </submittedName>
</protein>
<dbReference type="GO" id="GO:0051213">
    <property type="term" value="F:dioxygenase activity"/>
    <property type="evidence" value="ECO:0007669"/>
    <property type="project" value="UniProtKB-KW"/>
</dbReference>
<dbReference type="NCBIfam" id="NF007422">
    <property type="entry name" value="PRK09965.1"/>
    <property type="match status" value="1"/>
</dbReference>
<dbReference type="RefSeq" id="WP_096254875.1">
    <property type="nucleotide sequence ID" value="NZ_BMKX01000001.1"/>
</dbReference>
<keyword evidence="2" id="KW-0479">Metal-binding</keyword>
<evidence type="ECO:0000256" key="3">
    <source>
        <dbReference type="ARBA" id="ARBA00023004"/>
    </source>
</evidence>
<dbReference type="PANTHER" id="PTHR21496:SF0">
    <property type="entry name" value="RIESKE DOMAIN-CONTAINING PROTEIN"/>
    <property type="match status" value="1"/>
</dbReference>
<comment type="cofactor">
    <cofactor evidence="5">
        <name>[2Fe-2S] cluster</name>
        <dbReference type="ChEBI" id="CHEBI:190135"/>
    </cofactor>
</comment>
<evidence type="ECO:0000256" key="4">
    <source>
        <dbReference type="ARBA" id="ARBA00023014"/>
    </source>
</evidence>
<keyword evidence="8" id="KW-0560">Oxidoreductase</keyword>
<feature type="domain" description="Rieske" evidence="7">
    <location>
        <begin position="3"/>
        <end position="103"/>
    </location>
</feature>
<dbReference type="InterPro" id="IPR017941">
    <property type="entry name" value="Rieske_2Fe-2S"/>
</dbReference>
<evidence type="ECO:0000256" key="1">
    <source>
        <dbReference type="ARBA" id="ARBA00022714"/>
    </source>
</evidence>
<accession>A0ABQ2D628</accession>
<evidence type="ECO:0000256" key="6">
    <source>
        <dbReference type="ARBA" id="ARBA00038001"/>
    </source>
</evidence>
<reference evidence="9" key="1">
    <citation type="journal article" date="2019" name="Int. J. Syst. Evol. Microbiol.">
        <title>The Global Catalogue of Microorganisms (GCM) 10K type strain sequencing project: providing services to taxonomists for standard genome sequencing and annotation.</title>
        <authorList>
            <consortium name="The Broad Institute Genomics Platform"/>
            <consortium name="The Broad Institute Genome Sequencing Center for Infectious Disease"/>
            <person name="Wu L."/>
            <person name="Ma J."/>
        </authorList>
    </citation>
    <scope>NUCLEOTIDE SEQUENCE [LARGE SCALE GENOMIC DNA]</scope>
    <source>
        <strain evidence="9">CGMCC 1.3685</strain>
    </source>
</reference>
<evidence type="ECO:0000259" key="7">
    <source>
        <dbReference type="PROSITE" id="PS51296"/>
    </source>
</evidence>
<dbReference type="SUPFAM" id="SSF50022">
    <property type="entry name" value="ISP domain"/>
    <property type="match status" value="1"/>
</dbReference>
<dbReference type="PANTHER" id="PTHR21496">
    <property type="entry name" value="FERREDOXIN-RELATED"/>
    <property type="match status" value="1"/>
</dbReference>
<dbReference type="CDD" id="cd03528">
    <property type="entry name" value="Rieske_RO_ferredoxin"/>
    <property type="match status" value="1"/>
</dbReference>
<evidence type="ECO:0000313" key="9">
    <source>
        <dbReference type="Proteomes" id="UP000606115"/>
    </source>
</evidence>
<organism evidence="8 9">
    <name type="scientific">Glutamicibacter ardleyensis</name>
    <dbReference type="NCBI Taxonomy" id="225894"/>
    <lineage>
        <taxon>Bacteria</taxon>
        <taxon>Bacillati</taxon>
        <taxon>Actinomycetota</taxon>
        <taxon>Actinomycetes</taxon>
        <taxon>Micrococcales</taxon>
        <taxon>Micrococcaceae</taxon>
        <taxon>Glutamicibacter</taxon>
    </lineage>
</organism>
<dbReference type="PROSITE" id="PS51296">
    <property type="entry name" value="RIESKE"/>
    <property type="match status" value="1"/>
</dbReference>
<dbReference type="GeneID" id="303302682"/>
<keyword evidence="8" id="KW-0223">Dioxygenase</keyword>
<comment type="caution">
    <text evidence="8">The sequence shown here is derived from an EMBL/GenBank/DDBJ whole genome shotgun (WGS) entry which is preliminary data.</text>
</comment>